<dbReference type="GO" id="GO:0005576">
    <property type="term" value="C:extracellular region"/>
    <property type="evidence" value="ECO:0007669"/>
    <property type="project" value="UniProtKB-SubCell"/>
</dbReference>
<dbReference type="InterPro" id="IPR002509">
    <property type="entry name" value="NODB_dom"/>
</dbReference>
<keyword evidence="4" id="KW-0378">Hydrolase</keyword>
<evidence type="ECO:0000259" key="3">
    <source>
        <dbReference type="PROSITE" id="PS51677"/>
    </source>
</evidence>
<name>G8QSG3_SPHPG</name>
<dbReference type="OrthoDB" id="9778320at2"/>
<dbReference type="eggNOG" id="COG0726">
    <property type="taxonomic scope" value="Bacteria"/>
</dbReference>
<dbReference type="Pfam" id="PF01522">
    <property type="entry name" value="Polysacc_deac_1"/>
    <property type="match status" value="1"/>
</dbReference>
<reference evidence="4 5" key="1">
    <citation type="submission" date="2011-11" db="EMBL/GenBank/DDBJ databases">
        <title>Complete sequence of Spirochaeta sp. grapes.</title>
        <authorList>
            <consortium name="US DOE Joint Genome Institute"/>
            <person name="Lucas S."/>
            <person name="Han J."/>
            <person name="Lapidus A."/>
            <person name="Cheng J.-F."/>
            <person name="Goodwin L."/>
            <person name="Pitluck S."/>
            <person name="Peters L."/>
            <person name="Ovchinnikova G."/>
            <person name="Munk A.C."/>
            <person name="Detter J.C."/>
            <person name="Han C."/>
            <person name="Tapia R."/>
            <person name="Land M."/>
            <person name="Hauser L."/>
            <person name="Kyrpides N."/>
            <person name="Ivanova N."/>
            <person name="Pagani I."/>
            <person name="Ritalahtilisa K."/>
            <person name="Loeffler F."/>
            <person name="Woyke T."/>
        </authorList>
    </citation>
    <scope>NUCLEOTIDE SEQUENCE [LARGE SCALE GENOMIC DNA]</scope>
    <source>
        <strain evidence="5">ATCC BAA-1885 / DSM 22778 / Grapes</strain>
    </source>
</reference>
<dbReference type="Gene3D" id="3.20.20.370">
    <property type="entry name" value="Glycoside hydrolase/deacetylase"/>
    <property type="match status" value="1"/>
</dbReference>
<dbReference type="STRING" id="158190.SpiGrapes_2318"/>
<dbReference type="CDD" id="cd10918">
    <property type="entry name" value="CE4_NodB_like_5s_6s"/>
    <property type="match status" value="1"/>
</dbReference>
<dbReference type="AlphaFoldDB" id="G8QSG3"/>
<dbReference type="GO" id="GO:0016798">
    <property type="term" value="F:hydrolase activity, acting on glycosyl bonds"/>
    <property type="evidence" value="ECO:0007669"/>
    <property type="project" value="UniProtKB-KW"/>
</dbReference>
<organism evidence="4 5">
    <name type="scientific">Sphaerochaeta pleomorpha (strain ATCC BAA-1885 / DSM 22778 / Grapes)</name>
    <dbReference type="NCBI Taxonomy" id="158190"/>
    <lineage>
        <taxon>Bacteria</taxon>
        <taxon>Pseudomonadati</taxon>
        <taxon>Spirochaetota</taxon>
        <taxon>Spirochaetia</taxon>
        <taxon>Spirochaetales</taxon>
        <taxon>Sphaerochaetaceae</taxon>
        <taxon>Sphaerochaeta</taxon>
    </lineage>
</organism>
<evidence type="ECO:0000313" key="5">
    <source>
        <dbReference type="Proteomes" id="UP000005632"/>
    </source>
</evidence>
<dbReference type="PANTHER" id="PTHR34216">
    <property type="match status" value="1"/>
</dbReference>
<dbReference type="EMBL" id="CP003155">
    <property type="protein sequence ID" value="AEV30093.1"/>
    <property type="molecule type" value="Genomic_DNA"/>
</dbReference>
<keyword evidence="4" id="KW-0326">Glycosidase</keyword>
<dbReference type="PANTHER" id="PTHR34216:SF3">
    <property type="entry name" value="POLY-BETA-1,6-N-ACETYL-D-GLUCOSAMINE N-DEACETYLASE"/>
    <property type="match status" value="1"/>
</dbReference>
<proteinExistence type="predicted"/>
<feature type="domain" description="NodB homology" evidence="3">
    <location>
        <begin position="136"/>
        <end position="307"/>
    </location>
</feature>
<keyword evidence="4" id="KW-0858">Xylan degradation</keyword>
<dbReference type="RefSeq" id="WP_014270934.1">
    <property type="nucleotide sequence ID" value="NC_016633.1"/>
</dbReference>
<protein>
    <submittedName>
        <fullName evidence="4">Putative xylanase/chitin deacetylase</fullName>
    </submittedName>
</protein>
<sequence>MTYIHSHRNKIGILLIIGLLIAFKAFATNSTYAEEKPAALNPVTISSIRYWKPTTNSEISVRTIDPNQLQTTAPVRANPKLLVVMYHNIVYGRTGNIYNRDLYNFEHDLIVLKRNYSVTDFSELIDNMGKGTLKTDQAVITFDDGDLSMYGIVFPLLKEYKTKATFFLVPNFIGTVGYMSWEQIREMANYRDVNGKRLFFFGSHSLTHRPLGDLTSSEIQRELSESKRIIEQETGYPTEALALPFGSGAGDKEIIDIAKKVGFTVIRTSRPVATLLSSLDLMQIGGFNVENYSTDVFTQNMLKLSGR</sequence>
<dbReference type="SUPFAM" id="SSF88713">
    <property type="entry name" value="Glycoside hydrolase/deacetylase"/>
    <property type="match status" value="1"/>
</dbReference>
<keyword evidence="2" id="KW-0732">Signal</keyword>
<evidence type="ECO:0000256" key="2">
    <source>
        <dbReference type="ARBA" id="ARBA00022729"/>
    </source>
</evidence>
<dbReference type="KEGG" id="sgp:SpiGrapes_2318"/>
<evidence type="ECO:0000256" key="1">
    <source>
        <dbReference type="ARBA" id="ARBA00004613"/>
    </source>
</evidence>
<dbReference type="GO" id="GO:0016810">
    <property type="term" value="F:hydrolase activity, acting on carbon-nitrogen (but not peptide) bonds"/>
    <property type="evidence" value="ECO:0007669"/>
    <property type="project" value="InterPro"/>
</dbReference>
<dbReference type="Proteomes" id="UP000005632">
    <property type="component" value="Chromosome"/>
</dbReference>
<comment type="subcellular location">
    <subcellularLocation>
        <location evidence="1">Secreted</location>
    </subcellularLocation>
</comment>
<keyword evidence="4" id="KW-0119">Carbohydrate metabolism</keyword>
<gene>
    <name evidence="4" type="ordered locus">SpiGrapes_2318</name>
</gene>
<dbReference type="HOGENOM" id="CLU_905862_0_0_12"/>
<dbReference type="InterPro" id="IPR011330">
    <property type="entry name" value="Glyco_hydro/deAcase_b/a-brl"/>
</dbReference>
<accession>G8QSG3</accession>
<keyword evidence="5" id="KW-1185">Reference proteome</keyword>
<keyword evidence="4" id="KW-0624">Polysaccharide degradation</keyword>
<evidence type="ECO:0000313" key="4">
    <source>
        <dbReference type="EMBL" id="AEV30093.1"/>
    </source>
</evidence>
<dbReference type="InterPro" id="IPR051398">
    <property type="entry name" value="Polysacch_Deacetylase"/>
</dbReference>
<dbReference type="GO" id="GO:0045493">
    <property type="term" value="P:xylan catabolic process"/>
    <property type="evidence" value="ECO:0007669"/>
    <property type="project" value="UniProtKB-KW"/>
</dbReference>
<dbReference type="PROSITE" id="PS51677">
    <property type="entry name" value="NODB"/>
    <property type="match status" value="1"/>
</dbReference>